<accession>A0AA97FJM2</accession>
<dbReference type="EMBL" id="CP118157">
    <property type="protein sequence ID" value="WOF23495.1"/>
    <property type="molecule type" value="Genomic_DNA"/>
</dbReference>
<proteinExistence type="predicted"/>
<dbReference type="PANTHER" id="PTHR30290">
    <property type="entry name" value="PERIPLASMIC BINDING COMPONENT OF ABC TRANSPORTER"/>
    <property type="match status" value="1"/>
</dbReference>
<sequence>MASSAPALLLDRRGFLALAGFGTAAVLVGCSPAGSADDASSTKTLKWANSYPPSTWDPVVQGSGFAFNQTALVYASLTEIDEKGEAQPGLAEGWDYNEAGDAITFHLREGLVFQDGEPVNAEAVKLYLERAKTQEDSALSGDLTSIDTITADSATDVTLHLTQVDHQIPLLLGRRVAQITSPAVSAEDLATSPIGAGPFTVLELVPESHVYLEKNPDYWDAENIHIDRIELSWGIDASSIVSALQTGVYNFADLSAAQAAAAVSADLDVVEHPGFNASNISVNSLKTPFDDPAVLDAARYAIDRQEFVDKLSFGYGKATAQPFPEGYVAWSSEVEDPWPYDPEKSKQLLADAGYSEGDISVDLVVSADVPQNEIIQAQLAAVGITANIEVDTNWAEPFFAKELALSTYGTTGRESPVQTLTAHFGPEGPLNLAGPYVSDEFLEAVKVARETPLDAEDYGKNLQAATAIGVRTSPTIFTYSQPNLFVKKGVSDIPAVPGQIHWAGVTIDD</sequence>
<dbReference type="SUPFAM" id="SSF53850">
    <property type="entry name" value="Periplasmic binding protein-like II"/>
    <property type="match status" value="1"/>
</dbReference>
<evidence type="ECO:0000259" key="2">
    <source>
        <dbReference type="Pfam" id="PF00496"/>
    </source>
</evidence>
<dbReference type="InterPro" id="IPR000914">
    <property type="entry name" value="SBP_5_dom"/>
</dbReference>
<reference evidence="3 4" key="1">
    <citation type="submission" date="2023-02" db="EMBL/GenBank/DDBJ databases">
        <title>Microbacterium betulae sp. nov., isolated from birch wood.</title>
        <authorList>
            <person name="Pasciak M."/>
            <person name="Pawlik K.J."/>
            <person name="Martynowski D."/>
            <person name="Laczmanski L."/>
            <person name="Ciekot J."/>
            <person name="Szponar B."/>
            <person name="Wojcik-Fatla A."/>
            <person name="Mackiewicz B."/>
            <person name="Farian E."/>
            <person name="Cholewa G."/>
            <person name="Cholewa A."/>
            <person name="Dutkiewicz J."/>
        </authorList>
    </citation>
    <scope>NUCLEOTIDE SEQUENCE [LARGE SCALE GENOMIC DNA]</scope>
    <source>
        <strain evidence="3 4">AB</strain>
    </source>
</reference>
<dbReference type="RefSeq" id="WP_317139967.1">
    <property type="nucleotide sequence ID" value="NZ_CP118157.1"/>
</dbReference>
<name>A0AA97FJM2_9MICO</name>
<dbReference type="AlphaFoldDB" id="A0AA97FJM2"/>
<dbReference type="PROSITE" id="PS51318">
    <property type="entry name" value="TAT"/>
    <property type="match status" value="1"/>
</dbReference>
<dbReference type="KEGG" id="mbet:N8K70_02105"/>
<dbReference type="Gene3D" id="3.40.190.10">
    <property type="entry name" value="Periplasmic binding protein-like II"/>
    <property type="match status" value="1"/>
</dbReference>
<keyword evidence="4" id="KW-1185">Reference proteome</keyword>
<gene>
    <name evidence="3" type="ORF">N8K70_02105</name>
</gene>
<keyword evidence="1" id="KW-0732">Signal</keyword>
<dbReference type="GO" id="GO:0015833">
    <property type="term" value="P:peptide transport"/>
    <property type="evidence" value="ECO:0007669"/>
    <property type="project" value="TreeGrafter"/>
</dbReference>
<protein>
    <submittedName>
        <fullName evidence="3">ABC transporter substrate-binding protein</fullName>
    </submittedName>
</protein>
<dbReference type="GO" id="GO:1904680">
    <property type="term" value="F:peptide transmembrane transporter activity"/>
    <property type="evidence" value="ECO:0007669"/>
    <property type="project" value="TreeGrafter"/>
</dbReference>
<dbReference type="Gene3D" id="3.10.105.10">
    <property type="entry name" value="Dipeptide-binding Protein, Domain 3"/>
    <property type="match status" value="1"/>
</dbReference>
<evidence type="ECO:0000256" key="1">
    <source>
        <dbReference type="ARBA" id="ARBA00022729"/>
    </source>
</evidence>
<dbReference type="Proteomes" id="UP001305498">
    <property type="component" value="Chromosome"/>
</dbReference>
<organism evidence="3 4">
    <name type="scientific">Microbacterium betulae</name>
    <dbReference type="NCBI Taxonomy" id="2981139"/>
    <lineage>
        <taxon>Bacteria</taxon>
        <taxon>Bacillati</taxon>
        <taxon>Actinomycetota</taxon>
        <taxon>Actinomycetes</taxon>
        <taxon>Micrococcales</taxon>
        <taxon>Microbacteriaceae</taxon>
        <taxon>Microbacterium</taxon>
    </lineage>
</organism>
<dbReference type="InterPro" id="IPR006311">
    <property type="entry name" value="TAT_signal"/>
</dbReference>
<dbReference type="Pfam" id="PF00496">
    <property type="entry name" value="SBP_bac_5"/>
    <property type="match status" value="1"/>
</dbReference>
<evidence type="ECO:0000313" key="4">
    <source>
        <dbReference type="Proteomes" id="UP001305498"/>
    </source>
</evidence>
<feature type="domain" description="Solute-binding protein family 5" evidence="2">
    <location>
        <begin position="86"/>
        <end position="418"/>
    </location>
</feature>
<dbReference type="PANTHER" id="PTHR30290:SF38">
    <property type="entry name" value="D,D-DIPEPTIDE-BINDING PERIPLASMIC PROTEIN DDPA-RELATED"/>
    <property type="match status" value="1"/>
</dbReference>
<dbReference type="InterPro" id="IPR039424">
    <property type="entry name" value="SBP_5"/>
</dbReference>
<evidence type="ECO:0000313" key="3">
    <source>
        <dbReference type="EMBL" id="WOF23495.1"/>
    </source>
</evidence>